<name>A0AAV2NAK8_9HYME</name>
<evidence type="ECO:0000313" key="3">
    <source>
        <dbReference type="Proteomes" id="UP001497644"/>
    </source>
</evidence>
<protein>
    <submittedName>
        <fullName evidence="2">Uncharacterized protein</fullName>
    </submittedName>
</protein>
<organism evidence="2 3">
    <name type="scientific">Lasius platythorax</name>
    <dbReference type="NCBI Taxonomy" id="488582"/>
    <lineage>
        <taxon>Eukaryota</taxon>
        <taxon>Metazoa</taxon>
        <taxon>Ecdysozoa</taxon>
        <taxon>Arthropoda</taxon>
        <taxon>Hexapoda</taxon>
        <taxon>Insecta</taxon>
        <taxon>Pterygota</taxon>
        <taxon>Neoptera</taxon>
        <taxon>Endopterygota</taxon>
        <taxon>Hymenoptera</taxon>
        <taxon>Apocrita</taxon>
        <taxon>Aculeata</taxon>
        <taxon>Formicoidea</taxon>
        <taxon>Formicidae</taxon>
        <taxon>Formicinae</taxon>
        <taxon>Lasius</taxon>
        <taxon>Lasius</taxon>
    </lineage>
</organism>
<gene>
    <name evidence="2" type="ORF">LPLAT_LOCUS2913</name>
</gene>
<keyword evidence="3" id="KW-1185">Reference proteome</keyword>
<feature type="compositionally biased region" description="Basic and acidic residues" evidence="1">
    <location>
        <begin position="100"/>
        <end position="114"/>
    </location>
</feature>
<dbReference type="Proteomes" id="UP001497644">
    <property type="component" value="Chromosome 12"/>
</dbReference>
<accession>A0AAV2NAK8</accession>
<evidence type="ECO:0000256" key="1">
    <source>
        <dbReference type="SAM" id="MobiDB-lite"/>
    </source>
</evidence>
<feature type="region of interest" description="Disordered" evidence="1">
    <location>
        <begin position="76"/>
        <end position="114"/>
    </location>
</feature>
<evidence type="ECO:0000313" key="2">
    <source>
        <dbReference type="EMBL" id="CAL1676800.1"/>
    </source>
</evidence>
<dbReference type="AlphaFoldDB" id="A0AAV2NAK8"/>
<dbReference type="EMBL" id="OZ034835">
    <property type="protein sequence ID" value="CAL1676800.1"/>
    <property type="molecule type" value="Genomic_DNA"/>
</dbReference>
<sequence length="114" mass="12295">MHLKLVNPRSRTRGCITGGIGYSRGRTTVFEGLLSLSPSYEQRHLKSHCCSPPNGSIGLRSSALRCVARVVSPRIPPGGIALSEAPQGRVEGAPESKSASVEKKKEKRGRERES</sequence>
<proteinExistence type="predicted"/>
<reference evidence="2" key="1">
    <citation type="submission" date="2024-04" db="EMBL/GenBank/DDBJ databases">
        <authorList>
            <consortium name="Molecular Ecology Group"/>
        </authorList>
    </citation>
    <scope>NUCLEOTIDE SEQUENCE</scope>
</reference>